<evidence type="ECO:0000256" key="1">
    <source>
        <dbReference type="ARBA" id="ARBA00001936"/>
    </source>
</evidence>
<evidence type="ECO:0000256" key="5">
    <source>
        <dbReference type="ARBA" id="ARBA00022801"/>
    </source>
</evidence>
<evidence type="ECO:0000256" key="10">
    <source>
        <dbReference type="ARBA" id="ARBA00044051"/>
    </source>
</evidence>
<sequence length="528" mass="58479">MMDKSSTNGGAPMPFLNMGRDTYQVPVSLFETNRATVLEALKAQNVTDGWIYVNGGTSETRYDSDHEPLFRQESYFWYLWGVPDADCAGLISLQTGHAILLVPELPPDYATIMGRIRSPEEWKAKHGVNAVRYTNQLDQIIREGEESPKVHCLEGRNSDSDSLYKAPLETITSLMKHGFHVDTDILFPVVANSRVFKSEAELSLLRHVSELTSFAHAYVMRNTTPGMSEYQSESLFRHYCYYNYGCRLVGYTPICGCGPNAAILHYGHTGEPNARLIEDGQMCLYDMGAEYCGYGSDITCSFPVSGTFTPAQRIVYEGVLAAQVAVYDMAQPGVSFVDCHKRAELEILKALVKLDIVVPNGTPLEDLVEMRLGAVFMPHGLGHLIGIDTHDVGGYLEDCPPRIMQPGLKSLRTSRVLQEKMTLTVEPGCYFITHLIHEALDPSNSLSAYLNKDVLLNYIGFGGVRLEDVIEIIPGGVVNYTVCPRTVAEVEHVVQGGKWPPTQDEAPELCRTRLLSTHTSCLPSPPSI</sequence>
<dbReference type="GO" id="GO:0030145">
    <property type="term" value="F:manganese ion binding"/>
    <property type="evidence" value="ECO:0007669"/>
    <property type="project" value="InterPro"/>
</dbReference>
<dbReference type="InterPro" id="IPR036005">
    <property type="entry name" value="Creatinase/aminopeptidase-like"/>
</dbReference>
<dbReference type="GO" id="GO:0006508">
    <property type="term" value="P:proteolysis"/>
    <property type="evidence" value="ECO:0007669"/>
    <property type="project" value="UniProtKB-KW"/>
</dbReference>
<gene>
    <name evidence="17" type="ORF">ASEP1449_LOCUS15145</name>
</gene>
<evidence type="ECO:0000256" key="14">
    <source>
        <dbReference type="ARBA" id="ARBA00044351"/>
    </source>
</evidence>
<feature type="domain" description="Aminopeptidase P N-terminal" evidence="16">
    <location>
        <begin position="25"/>
        <end position="161"/>
    </location>
</feature>
<dbReference type="SUPFAM" id="SSF55920">
    <property type="entry name" value="Creatinase/aminopeptidase"/>
    <property type="match status" value="1"/>
</dbReference>
<dbReference type="GO" id="GO:0102009">
    <property type="term" value="F:proline dipeptidase activity"/>
    <property type="evidence" value="ECO:0007669"/>
    <property type="project" value="UniProtKB-EC"/>
</dbReference>
<evidence type="ECO:0000313" key="17">
    <source>
        <dbReference type="EMBL" id="CAD9823311.1"/>
    </source>
</evidence>
<keyword evidence="6" id="KW-0224">Dipeptidase</keyword>
<dbReference type="SUPFAM" id="SSF53092">
    <property type="entry name" value="Creatinase/prolidase N-terminal domain"/>
    <property type="match status" value="1"/>
</dbReference>
<comment type="catalytic activity">
    <reaction evidence="15">
        <text>Xaa-L-Pro dipeptide + H2O = an L-alpha-amino acid + L-proline</text>
        <dbReference type="Rhea" id="RHEA:76407"/>
        <dbReference type="ChEBI" id="CHEBI:15377"/>
        <dbReference type="ChEBI" id="CHEBI:59869"/>
        <dbReference type="ChEBI" id="CHEBI:60039"/>
        <dbReference type="ChEBI" id="CHEBI:195196"/>
        <dbReference type="EC" id="3.4.13.9"/>
    </reaction>
</comment>
<dbReference type="InterPro" id="IPR029149">
    <property type="entry name" value="Creatin/AminoP/Spt16_N"/>
</dbReference>
<evidence type="ECO:0000256" key="11">
    <source>
        <dbReference type="ARBA" id="ARBA00044141"/>
    </source>
</evidence>
<keyword evidence="5" id="KW-0378">Hydrolase</keyword>
<keyword evidence="3" id="KW-0645">Protease</keyword>
<keyword evidence="7" id="KW-0482">Metalloprotease</keyword>
<dbReference type="AlphaFoldDB" id="A0A7S2UNV8"/>
<dbReference type="EC" id="3.4.13.9" evidence="10"/>
<dbReference type="EMBL" id="HBHQ01022394">
    <property type="protein sequence ID" value="CAD9823311.1"/>
    <property type="molecule type" value="Transcribed_RNA"/>
</dbReference>
<dbReference type="Pfam" id="PF00557">
    <property type="entry name" value="Peptidase_M24"/>
    <property type="match status" value="1"/>
</dbReference>
<evidence type="ECO:0000256" key="4">
    <source>
        <dbReference type="ARBA" id="ARBA00022723"/>
    </source>
</evidence>
<comment type="similarity">
    <text evidence="9">Belongs to the peptidase M24B family. Eukaryotic-type prolidase subfamily.</text>
</comment>
<dbReference type="GO" id="GO:0070006">
    <property type="term" value="F:metalloaminopeptidase activity"/>
    <property type="evidence" value="ECO:0007669"/>
    <property type="project" value="InterPro"/>
</dbReference>
<evidence type="ECO:0000256" key="8">
    <source>
        <dbReference type="ARBA" id="ARBA00023211"/>
    </source>
</evidence>
<comment type="cofactor">
    <cofactor evidence="1">
        <name>Mn(2+)</name>
        <dbReference type="ChEBI" id="CHEBI:29035"/>
    </cofactor>
</comment>
<comment type="subunit">
    <text evidence="2">Homodimer.</text>
</comment>
<evidence type="ECO:0000256" key="12">
    <source>
        <dbReference type="ARBA" id="ARBA00044252"/>
    </source>
</evidence>
<evidence type="ECO:0000256" key="9">
    <source>
        <dbReference type="ARBA" id="ARBA00043990"/>
    </source>
</evidence>
<dbReference type="InterPro" id="IPR000994">
    <property type="entry name" value="Pept_M24"/>
</dbReference>
<dbReference type="InterPro" id="IPR007865">
    <property type="entry name" value="Aminopep_P_N"/>
</dbReference>
<evidence type="ECO:0000256" key="6">
    <source>
        <dbReference type="ARBA" id="ARBA00022997"/>
    </source>
</evidence>
<proteinExistence type="inferred from homology"/>
<evidence type="ECO:0000256" key="13">
    <source>
        <dbReference type="ARBA" id="ARBA00044284"/>
    </source>
</evidence>
<accession>A0A7S2UNV8</accession>
<dbReference type="Gene3D" id="3.90.230.10">
    <property type="entry name" value="Creatinase/methionine aminopeptidase superfamily"/>
    <property type="match status" value="1"/>
</dbReference>
<keyword evidence="4" id="KW-0479">Metal-binding</keyword>
<dbReference type="PANTHER" id="PTHR48480:SF2">
    <property type="entry name" value="PEPTIDASE D"/>
    <property type="match status" value="1"/>
</dbReference>
<organism evidence="17">
    <name type="scientific">Attheya septentrionalis</name>
    <dbReference type="NCBI Taxonomy" id="420275"/>
    <lineage>
        <taxon>Eukaryota</taxon>
        <taxon>Sar</taxon>
        <taxon>Stramenopiles</taxon>
        <taxon>Ochrophyta</taxon>
        <taxon>Bacillariophyta</taxon>
        <taxon>Coscinodiscophyceae</taxon>
        <taxon>Chaetocerotophycidae</taxon>
        <taxon>Chaetocerotales</taxon>
        <taxon>Attheyaceae</taxon>
        <taxon>Attheya</taxon>
    </lineage>
</organism>
<evidence type="ECO:0000259" key="16">
    <source>
        <dbReference type="SMART" id="SM01011"/>
    </source>
</evidence>
<dbReference type="CDD" id="cd01087">
    <property type="entry name" value="Prolidase"/>
    <property type="match status" value="1"/>
</dbReference>
<dbReference type="SMART" id="SM01011">
    <property type="entry name" value="AMP_N"/>
    <property type="match status" value="1"/>
</dbReference>
<keyword evidence="8" id="KW-0464">Manganese</keyword>
<evidence type="ECO:0000256" key="3">
    <source>
        <dbReference type="ARBA" id="ARBA00022670"/>
    </source>
</evidence>
<protein>
    <recommendedName>
        <fullName evidence="11">Xaa-Pro dipeptidase</fullName>
        <ecNumber evidence="10">3.4.13.9</ecNumber>
    </recommendedName>
    <alternativeName>
        <fullName evidence="14">Imidodipeptidase</fullName>
    </alternativeName>
    <alternativeName>
        <fullName evidence="12">Peptidase D</fullName>
    </alternativeName>
    <alternativeName>
        <fullName evidence="13">Proline dipeptidase</fullName>
    </alternativeName>
</protein>
<name>A0A7S2UNV8_9STRA</name>
<dbReference type="Pfam" id="PF05195">
    <property type="entry name" value="AMP_N"/>
    <property type="match status" value="1"/>
</dbReference>
<dbReference type="InterPro" id="IPR052433">
    <property type="entry name" value="X-Pro_dipept-like"/>
</dbReference>
<evidence type="ECO:0000256" key="15">
    <source>
        <dbReference type="ARBA" id="ARBA00048994"/>
    </source>
</evidence>
<evidence type="ECO:0000256" key="7">
    <source>
        <dbReference type="ARBA" id="ARBA00023049"/>
    </source>
</evidence>
<dbReference type="Gene3D" id="3.40.350.10">
    <property type="entry name" value="Creatinase/prolidase N-terminal domain"/>
    <property type="match status" value="1"/>
</dbReference>
<evidence type="ECO:0000256" key="2">
    <source>
        <dbReference type="ARBA" id="ARBA00011738"/>
    </source>
</evidence>
<dbReference type="PANTHER" id="PTHR48480">
    <property type="match status" value="1"/>
</dbReference>
<reference evidence="17" key="1">
    <citation type="submission" date="2021-01" db="EMBL/GenBank/DDBJ databases">
        <authorList>
            <person name="Corre E."/>
            <person name="Pelletier E."/>
            <person name="Niang G."/>
            <person name="Scheremetjew M."/>
            <person name="Finn R."/>
            <person name="Kale V."/>
            <person name="Holt S."/>
            <person name="Cochrane G."/>
            <person name="Meng A."/>
            <person name="Brown T."/>
            <person name="Cohen L."/>
        </authorList>
    </citation>
    <scope>NUCLEOTIDE SEQUENCE</scope>
    <source>
        <strain evidence="17">CCMP2084</strain>
    </source>
</reference>